<sequence length="88" mass="9602">MSLSVPGVSGVQDETELSVPPRERGGYDDSGHHGVRDENPTKATPTPAGRIGGWTEVLEMIQNGAWKTPWPFSMNGKTSSKRRRLPDV</sequence>
<feature type="region of interest" description="Disordered" evidence="1">
    <location>
        <begin position="1"/>
        <end position="51"/>
    </location>
</feature>
<accession>A0ABR2ZDP3</accession>
<gene>
    <name evidence="2" type="ORF">AAF712_014745</name>
</gene>
<dbReference type="EMBL" id="JBBXMP010000298">
    <property type="protein sequence ID" value="KAL0058572.1"/>
    <property type="molecule type" value="Genomic_DNA"/>
</dbReference>
<feature type="region of interest" description="Disordered" evidence="1">
    <location>
        <begin position="67"/>
        <end position="88"/>
    </location>
</feature>
<evidence type="ECO:0000313" key="2">
    <source>
        <dbReference type="EMBL" id="KAL0058572.1"/>
    </source>
</evidence>
<reference evidence="2 3" key="1">
    <citation type="submission" date="2024-05" db="EMBL/GenBank/DDBJ databases">
        <title>A draft genome resource for the thread blight pathogen Marasmius tenuissimus strain MS-2.</title>
        <authorList>
            <person name="Yulfo-Soto G.E."/>
            <person name="Baruah I.K."/>
            <person name="Amoako-Attah I."/>
            <person name="Bukari Y."/>
            <person name="Meinhardt L.W."/>
            <person name="Bailey B.A."/>
            <person name="Cohen S.P."/>
        </authorList>
    </citation>
    <scope>NUCLEOTIDE SEQUENCE [LARGE SCALE GENOMIC DNA]</scope>
    <source>
        <strain evidence="2 3">MS-2</strain>
    </source>
</reference>
<comment type="caution">
    <text evidence="2">The sequence shown here is derived from an EMBL/GenBank/DDBJ whole genome shotgun (WGS) entry which is preliminary data.</text>
</comment>
<name>A0ABR2ZDP3_9AGAR</name>
<keyword evidence="3" id="KW-1185">Reference proteome</keyword>
<protein>
    <submittedName>
        <fullName evidence="2">Uncharacterized protein</fullName>
    </submittedName>
</protein>
<organism evidence="2 3">
    <name type="scientific">Marasmius tenuissimus</name>
    <dbReference type="NCBI Taxonomy" id="585030"/>
    <lineage>
        <taxon>Eukaryota</taxon>
        <taxon>Fungi</taxon>
        <taxon>Dikarya</taxon>
        <taxon>Basidiomycota</taxon>
        <taxon>Agaricomycotina</taxon>
        <taxon>Agaricomycetes</taxon>
        <taxon>Agaricomycetidae</taxon>
        <taxon>Agaricales</taxon>
        <taxon>Marasmiineae</taxon>
        <taxon>Marasmiaceae</taxon>
        <taxon>Marasmius</taxon>
    </lineage>
</organism>
<dbReference type="Proteomes" id="UP001437256">
    <property type="component" value="Unassembled WGS sequence"/>
</dbReference>
<feature type="compositionally biased region" description="Basic residues" evidence="1">
    <location>
        <begin position="79"/>
        <end position="88"/>
    </location>
</feature>
<proteinExistence type="predicted"/>
<feature type="compositionally biased region" description="Basic and acidic residues" evidence="1">
    <location>
        <begin position="21"/>
        <end position="40"/>
    </location>
</feature>
<evidence type="ECO:0000313" key="3">
    <source>
        <dbReference type="Proteomes" id="UP001437256"/>
    </source>
</evidence>
<evidence type="ECO:0000256" key="1">
    <source>
        <dbReference type="SAM" id="MobiDB-lite"/>
    </source>
</evidence>